<organism evidence="1 2">
    <name type="scientific">Camellia lanceoleosa</name>
    <dbReference type="NCBI Taxonomy" id="1840588"/>
    <lineage>
        <taxon>Eukaryota</taxon>
        <taxon>Viridiplantae</taxon>
        <taxon>Streptophyta</taxon>
        <taxon>Embryophyta</taxon>
        <taxon>Tracheophyta</taxon>
        <taxon>Spermatophyta</taxon>
        <taxon>Magnoliopsida</taxon>
        <taxon>eudicotyledons</taxon>
        <taxon>Gunneridae</taxon>
        <taxon>Pentapetalae</taxon>
        <taxon>asterids</taxon>
        <taxon>Ericales</taxon>
        <taxon>Theaceae</taxon>
        <taxon>Camellia</taxon>
    </lineage>
</organism>
<accession>A0ACC0IW16</accession>
<proteinExistence type="predicted"/>
<evidence type="ECO:0000313" key="1">
    <source>
        <dbReference type="EMBL" id="KAI8028376.1"/>
    </source>
</evidence>
<dbReference type="Proteomes" id="UP001060215">
    <property type="component" value="Chromosome 3"/>
</dbReference>
<evidence type="ECO:0000313" key="2">
    <source>
        <dbReference type="Proteomes" id="UP001060215"/>
    </source>
</evidence>
<dbReference type="EMBL" id="CM045760">
    <property type="protein sequence ID" value="KAI8028376.1"/>
    <property type="molecule type" value="Genomic_DNA"/>
</dbReference>
<sequence length="84" mass="9353">MEQHITISWIDKIGFIIASVVAGLAADGRQVVARARSEATNYERPFGCGVILGGYDRWATRYFGAAIGKEKQAAKRFTQGDYYY</sequence>
<keyword evidence="2" id="KW-1185">Reference proteome</keyword>
<reference evidence="1 2" key="1">
    <citation type="journal article" date="2022" name="Plant J.">
        <title>Chromosome-level genome of Camellia lanceoleosa provides a valuable resource for understanding genome evolution and self-incompatibility.</title>
        <authorList>
            <person name="Gong W."/>
            <person name="Xiao S."/>
            <person name="Wang L."/>
            <person name="Liao Z."/>
            <person name="Chang Y."/>
            <person name="Mo W."/>
            <person name="Hu G."/>
            <person name="Li W."/>
            <person name="Zhao G."/>
            <person name="Zhu H."/>
            <person name="Hu X."/>
            <person name="Ji K."/>
            <person name="Xiang X."/>
            <person name="Song Q."/>
            <person name="Yuan D."/>
            <person name="Jin S."/>
            <person name="Zhang L."/>
        </authorList>
    </citation>
    <scope>NUCLEOTIDE SEQUENCE [LARGE SCALE GENOMIC DNA]</scope>
    <source>
        <strain evidence="1">SQ_2022a</strain>
    </source>
</reference>
<protein>
    <submittedName>
        <fullName evidence="1">Proteasome subunit alpha type-3</fullName>
    </submittedName>
</protein>
<keyword evidence="1" id="KW-0647">Proteasome</keyword>
<comment type="caution">
    <text evidence="1">The sequence shown here is derived from an EMBL/GenBank/DDBJ whole genome shotgun (WGS) entry which is preliminary data.</text>
</comment>
<gene>
    <name evidence="1" type="ORF">LOK49_LG02G01699</name>
</gene>
<name>A0ACC0IW16_9ERIC</name>